<accession>A0ABS7UHZ0</accession>
<reference evidence="1 2" key="1">
    <citation type="submission" date="2021-09" db="EMBL/GenBank/DDBJ databases">
        <title>Whole genome sequence of Nocardioides sp. GBK3QG-3.</title>
        <authorList>
            <person name="Tuo L."/>
        </authorList>
    </citation>
    <scope>NUCLEOTIDE SEQUENCE [LARGE SCALE GENOMIC DNA]</scope>
    <source>
        <strain evidence="1 2">GBK3QG-3</strain>
    </source>
</reference>
<name>A0ABS7UHZ0_9ACTN</name>
<gene>
    <name evidence="1" type="ORF">K8U61_20905</name>
</gene>
<evidence type="ECO:0000313" key="1">
    <source>
        <dbReference type="EMBL" id="MBZ5740644.1"/>
    </source>
</evidence>
<keyword evidence="2" id="KW-1185">Reference proteome</keyword>
<comment type="caution">
    <text evidence="1">The sequence shown here is derived from an EMBL/GenBank/DDBJ whole genome shotgun (WGS) entry which is preliminary data.</text>
</comment>
<organism evidence="1 2">
    <name type="scientific">Nocardioides mangrovi</name>
    <dbReference type="NCBI Taxonomy" id="2874580"/>
    <lineage>
        <taxon>Bacteria</taxon>
        <taxon>Bacillati</taxon>
        <taxon>Actinomycetota</taxon>
        <taxon>Actinomycetes</taxon>
        <taxon>Propionibacteriales</taxon>
        <taxon>Nocardioidaceae</taxon>
        <taxon>Nocardioides</taxon>
    </lineage>
</organism>
<dbReference type="RefSeq" id="WP_224125002.1">
    <property type="nucleotide sequence ID" value="NZ_JAIQZJ010000016.1"/>
</dbReference>
<protein>
    <submittedName>
        <fullName evidence="1">Uncharacterized protein</fullName>
    </submittedName>
</protein>
<evidence type="ECO:0000313" key="2">
    <source>
        <dbReference type="Proteomes" id="UP000780875"/>
    </source>
</evidence>
<dbReference type="EMBL" id="JAIQZJ010000016">
    <property type="protein sequence ID" value="MBZ5740644.1"/>
    <property type="molecule type" value="Genomic_DNA"/>
</dbReference>
<proteinExistence type="predicted"/>
<dbReference type="Proteomes" id="UP000780875">
    <property type="component" value="Unassembled WGS sequence"/>
</dbReference>
<sequence length="165" mass="17678">MLERIASYVVATTALAAVLIAPVGGAEASSPARPAEPRLIIKPVSGPLHWFDISFGEVEGGVWRKVATISMKVVGCQPGEYLYWADGPAYQDGVEAYGVFGGLGQGEAYCGEDGTSSYAVDYYREPTNLHPGRLTFSATVYHVDNVQVLASGTRQVRIPGRHCSR</sequence>